<keyword evidence="3" id="KW-1185">Reference proteome</keyword>
<name>A0A8T8E2R8_9EURY</name>
<proteinExistence type="predicted"/>
<accession>A0A8T8E2R8</accession>
<organism evidence="2 3">
    <name type="scientific">Haloterrigena salifodinae</name>
    <dbReference type="NCBI Taxonomy" id="2675099"/>
    <lineage>
        <taxon>Archaea</taxon>
        <taxon>Methanobacteriati</taxon>
        <taxon>Methanobacteriota</taxon>
        <taxon>Stenosarchaea group</taxon>
        <taxon>Halobacteria</taxon>
        <taxon>Halobacteriales</taxon>
        <taxon>Natrialbaceae</taxon>
        <taxon>Haloterrigena</taxon>
    </lineage>
</organism>
<dbReference type="KEGG" id="hsal:JMJ58_02165"/>
<evidence type="ECO:0000313" key="2">
    <source>
        <dbReference type="EMBL" id="QRV15730.1"/>
    </source>
</evidence>
<dbReference type="Proteomes" id="UP000637819">
    <property type="component" value="Chromosome"/>
</dbReference>
<evidence type="ECO:0000313" key="3">
    <source>
        <dbReference type="Proteomes" id="UP000637819"/>
    </source>
</evidence>
<dbReference type="OrthoDB" id="212263at2157"/>
<protein>
    <submittedName>
        <fullName evidence="2">Uncharacterized protein</fullName>
    </submittedName>
</protein>
<gene>
    <name evidence="2" type="ORF">JMJ58_02165</name>
</gene>
<dbReference type="RefSeq" id="WP_204748185.1">
    <property type="nucleotide sequence ID" value="NZ_CP069188.1"/>
</dbReference>
<evidence type="ECO:0000256" key="1">
    <source>
        <dbReference type="SAM" id="MobiDB-lite"/>
    </source>
</evidence>
<dbReference type="EMBL" id="CP069188">
    <property type="protein sequence ID" value="QRV15730.1"/>
    <property type="molecule type" value="Genomic_DNA"/>
</dbReference>
<feature type="compositionally biased region" description="Basic and acidic residues" evidence="1">
    <location>
        <begin position="18"/>
        <end position="32"/>
    </location>
</feature>
<sequence length="188" mass="21024">MIGKHAFCPTSGASLSREVHYDDRGRPERVPQSDDLSPNATLEAPLTTGKRRSSRRALLTYFRRCHRRHADESDELYRRAALALDRLKRSATGRQERDVIVWCALGDRLARDGFDVDWMAAHVEPRCPECSGRLTYAEGPDGPIARCGGSCCERRADPLATIRDIVRSLLAQTYPEDSTPETDALAIL</sequence>
<feature type="region of interest" description="Disordered" evidence="1">
    <location>
        <begin position="18"/>
        <end position="51"/>
    </location>
</feature>
<dbReference type="AlphaFoldDB" id="A0A8T8E2R8"/>
<dbReference type="GeneID" id="62873891"/>
<reference evidence="2 3" key="1">
    <citation type="submission" date="2021-01" db="EMBL/GenBank/DDBJ databases">
        <title>Genome Sequence and Methylation Pattern of Haloterrigena salifodinae BOL5-1, An Extremely Halophilic Archaeon from a Bolivian Salt Mine.</title>
        <authorList>
            <person name="DasSarma P."/>
            <person name="Anton B.P."/>
            <person name="DasSarma S.L."/>
            <person name="von Ehrenheim H.A.L."/>
            <person name="Martinez F.L."/>
            <person name="Guzman D."/>
            <person name="Roberts R.J."/>
            <person name="DasSarma S."/>
        </authorList>
    </citation>
    <scope>NUCLEOTIDE SEQUENCE [LARGE SCALE GENOMIC DNA]</scope>
    <source>
        <strain evidence="2 3">BOL5-1</strain>
    </source>
</reference>